<feature type="compositionally biased region" description="Basic and acidic residues" evidence="1">
    <location>
        <begin position="272"/>
        <end position="297"/>
    </location>
</feature>
<evidence type="ECO:0000313" key="4">
    <source>
        <dbReference type="Proteomes" id="UP000018936"/>
    </source>
</evidence>
<proteinExistence type="predicted"/>
<accession>V8NJZ4</accession>
<feature type="compositionally biased region" description="Basic and acidic residues" evidence="1">
    <location>
        <begin position="196"/>
        <end position="265"/>
    </location>
</feature>
<feature type="transmembrane region" description="Helical" evidence="2">
    <location>
        <begin position="99"/>
        <end position="119"/>
    </location>
</feature>
<gene>
    <name evidence="3" type="primary">Srst</name>
    <name evidence="3" type="ORF">L345_11941</name>
</gene>
<feature type="non-terminal residue" evidence="3">
    <location>
        <position position="1"/>
    </location>
</feature>
<keyword evidence="2" id="KW-1133">Transmembrane helix</keyword>
<feature type="region of interest" description="Disordered" evidence="1">
    <location>
        <begin position="183"/>
        <end position="335"/>
    </location>
</feature>
<sequence>MGVQSLLLKVSSDEAPPTTSEDKLFHWLIVLTVNLISSLIPLLLSGAAPQVLEDCSPVSPGLIETLKLLISNGDVVYCFWPPDAEFSPQLRKIRYRPCLVTPFFASLVVVINYILPLGFPPSNDSWQPGQTSTCRRLFRTLVCRAMGERSCVVALLSPPVWVCNRRLVWDYLISLRANGCRRKRREERRKKKEGRKKTGEKKGEEKGGEERTEGRGNREVKGEGRREGRKKMEEKRRGREGEGRGKREGRKEKKEGKRREKEQGKMRRKKKEEREKEEGKKRDGRREKGEEKEERRKKGERRRGKRRKKREGRRKGSAKGGLPTMQAKPGGFLGGGGLPALPKECAAVVLELKKRPRPRSPNFTTPVAVMNTLAGLMSGRGERKREREREVRERDFWIPSDLSLAIDLPHG</sequence>
<feature type="compositionally biased region" description="Basic residues" evidence="1">
    <location>
        <begin position="298"/>
        <end position="317"/>
    </location>
</feature>
<dbReference type="AlphaFoldDB" id="V8NJZ4"/>
<comment type="caution">
    <text evidence="3">The sequence shown here is derived from an EMBL/GenBank/DDBJ whole genome shotgun (WGS) entry which is preliminary data.</text>
</comment>
<protein>
    <submittedName>
        <fullName evidence="3">Octapeptide-repeat protein T2</fullName>
    </submittedName>
</protein>
<evidence type="ECO:0000313" key="3">
    <source>
        <dbReference type="EMBL" id="ETE62301.1"/>
    </source>
</evidence>
<feature type="transmembrane region" description="Helical" evidence="2">
    <location>
        <begin position="24"/>
        <end position="44"/>
    </location>
</feature>
<keyword evidence="2" id="KW-0812">Transmembrane</keyword>
<feature type="compositionally biased region" description="Basic residues" evidence="1">
    <location>
        <begin position="183"/>
        <end position="195"/>
    </location>
</feature>
<name>V8NJZ4_OPHHA</name>
<keyword evidence="4" id="KW-1185">Reference proteome</keyword>
<reference evidence="3 4" key="1">
    <citation type="journal article" date="2013" name="Proc. Natl. Acad. Sci. U.S.A.">
        <title>The king cobra genome reveals dynamic gene evolution and adaptation in the snake venom system.</title>
        <authorList>
            <person name="Vonk F.J."/>
            <person name="Casewell N.R."/>
            <person name="Henkel C.V."/>
            <person name="Heimberg A.M."/>
            <person name="Jansen H.J."/>
            <person name="McCleary R.J."/>
            <person name="Kerkkamp H.M."/>
            <person name="Vos R.A."/>
            <person name="Guerreiro I."/>
            <person name="Calvete J.J."/>
            <person name="Wuster W."/>
            <person name="Woods A.E."/>
            <person name="Logan J.M."/>
            <person name="Harrison R.A."/>
            <person name="Castoe T.A."/>
            <person name="de Koning A.P."/>
            <person name="Pollock D.D."/>
            <person name="Yandell M."/>
            <person name="Calderon D."/>
            <person name="Renjifo C."/>
            <person name="Currier R.B."/>
            <person name="Salgado D."/>
            <person name="Pla D."/>
            <person name="Sanz L."/>
            <person name="Hyder A.S."/>
            <person name="Ribeiro J.M."/>
            <person name="Arntzen J.W."/>
            <person name="van den Thillart G.E."/>
            <person name="Boetzer M."/>
            <person name="Pirovano W."/>
            <person name="Dirks R.P."/>
            <person name="Spaink H.P."/>
            <person name="Duboule D."/>
            <person name="McGlinn E."/>
            <person name="Kini R.M."/>
            <person name="Richardson M.K."/>
        </authorList>
    </citation>
    <scope>NUCLEOTIDE SEQUENCE</scope>
    <source>
        <tissue evidence="3">Blood</tissue>
    </source>
</reference>
<dbReference type="EMBL" id="AZIM01003331">
    <property type="protein sequence ID" value="ETE62301.1"/>
    <property type="molecule type" value="Genomic_DNA"/>
</dbReference>
<dbReference type="Proteomes" id="UP000018936">
    <property type="component" value="Unassembled WGS sequence"/>
</dbReference>
<keyword evidence="2" id="KW-0472">Membrane</keyword>
<evidence type="ECO:0000256" key="1">
    <source>
        <dbReference type="SAM" id="MobiDB-lite"/>
    </source>
</evidence>
<organism evidence="3 4">
    <name type="scientific">Ophiophagus hannah</name>
    <name type="common">King cobra</name>
    <name type="synonym">Naja hannah</name>
    <dbReference type="NCBI Taxonomy" id="8665"/>
    <lineage>
        <taxon>Eukaryota</taxon>
        <taxon>Metazoa</taxon>
        <taxon>Chordata</taxon>
        <taxon>Craniata</taxon>
        <taxon>Vertebrata</taxon>
        <taxon>Euteleostomi</taxon>
        <taxon>Lepidosauria</taxon>
        <taxon>Squamata</taxon>
        <taxon>Bifurcata</taxon>
        <taxon>Unidentata</taxon>
        <taxon>Episquamata</taxon>
        <taxon>Toxicofera</taxon>
        <taxon>Serpentes</taxon>
        <taxon>Colubroidea</taxon>
        <taxon>Elapidae</taxon>
        <taxon>Elapinae</taxon>
        <taxon>Ophiophagus</taxon>
    </lineage>
</organism>
<evidence type="ECO:0000256" key="2">
    <source>
        <dbReference type="SAM" id="Phobius"/>
    </source>
</evidence>